<keyword evidence="5 10" id="KW-0347">Helicase</keyword>
<evidence type="ECO:0000313" key="11">
    <source>
        <dbReference type="Proteomes" id="UP000818624"/>
    </source>
</evidence>
<evidence type="ECO:0000256" key="1">
    <source>
        <dbReference type="ARBA" id="ARBA00008792"/>
    </source>
</evidence>
<dbReference type="GO" id="GO:0003724">
    <property type="term" value="F:RNA helicase activity"/>
    <property type="evidence" value="ECO:0007669"/>
    <property type="project" value="UniProtKB-EC"/>
</dbReference>
<dbReference type="SUPFAM" id="SSF52540">
    <property type="entry name" value="P-loop containing nucleoside triphosphate hydrolases"/>
    <property type="match status" value="1"/>
</dbReference>
<keyword evidence="4 10" id="KW-0378">Hydrolase</keyword>
<comment type="similarity">
    <text evidence="1">Belongs to the DEAD box helicase family. DEAH subfamily.</text>
</comment>
<organism evidence="10 11">
    <name type="scientific">Malassezia furfur</name>
    <name type="common">Pityriasis versicolor infection agent</name>
    <name type="synonym">Pityrosporum furfur</name>
    <dbReference type="NCBI Taxonomy" id="55194"/>
    <lineage>
        <taxon>Eukaryota</taxon>
        <taxon>Fungi</taxon>
        <taxon>Dikarya</taxon>
        <taxon>Basidiomycota</taxon>
        <taxon>Ustilaginomycotina</taxon>
        <taxon>Malasseziomycetes</taxon>
        <taxon>Malasseziales</taxon>
        <taxon>Malasseziaceae</taxon>
        <taxon>Malassezia</taxon>
    </lineage>
</organism>
<keyword evidence="3" id="KW-0547">Nucleotide-binding</keyword>
<dbReference type="InterPro" id="IPR027417">
    <property type="entry name" value="P-loop_NTPase"/>
</dbReference>
<dbReference type="PROSITE" id="PS51192">
    <property type="entry name" value="HELICASE_ATP_BIND_1"/>
    <property type="match status" value="1"/>
</dbReference>
<dbReference type="SMART" id="SM00490">
    <property type="entry name" value="HELICc"/>
    <property type="match status" value="1"/>
</dbReference>
<evidence type="ECO:0000259" key="9">
    <source>
        <dbReference type="PROSITE" id="PS51194"/>
    </source>
</evidence>
<dbReference type="Gene3D" id="1.20.120.1080">
    <property type="match status" value="1"/>
</dbReference>
<dbReference type="InterPro" id="IPR014001">
    <property type="entry name" value="Helicase_ATP-bd"/>
</dbReference>
<dbReference type="GO" id="GO:0016787">
    <property type="term" value="F:hydrolase activity"/>
    <property type="evidence" value="ECO:0007669"/>
    <property type="project" value="UniProtKB-KW"/>
</dbReference>
<dbReference type="SMART" id="SM00487">
    <property type="entry name" value="DEXDc"/>
    <property type="match status" value="1"/>
</dbReference>
<dbReference type="SMART" id="SM00847">
    <property type="entry name" value="HA2"/>
    <property type="match status" value="1"/>
</dbReference>
<evidence type="ECO:0000256" key="6">
    <source>
        <dbReference type="ARBA" id="ARBA00022840"/>
    </source>
</evidence>
<reference evidence="10 11" key="1">
    <citation type="journal article" date="2020" name="Elife">
        <title>Loss of centromere function drives karyotype evolution in closely related Malassezia species.</title>
        <authorList>
            <person name="Sankaranarayanan S.R."/>
            <person name="Ianiri G."/>
            <person name="Coelho M.A."/>
            <person name="Reza M.H."/>
            <person name="Thimmappa B.C."/>
            <person name="Ganguly P."/>
            <person name="Vadnala R.N."/>
            <person name="Sun S."/>
            <person name="Siddharthan R."/>
            <person name="Tellgren-Roth C."/>
            <person name="Dawson T.L."/>
            <person name="Heitman J."/>
            <person name="Sanyal K."/>
        </authorList>
    </citation>
    <scope>NUCLEOTIDE SEQUENCE [LARGE SCALE GENOMIC DNA]</scope>
    <source>
        <strain evidence="10">CBS14141</strain>
    </source>
</reference>
<feature type="compositionally biased region" description="Acidic residues" evidence="7">
    <location>
        <begin position="15"/>
        <end position="51"/>
    </location>
</feature>
<protein>
    <recommendedName>
        <fullName evidence="2">RNA helicase</fullName>
        <ecNumber evidence="2">3.6.4.13</ecNumber>
    </recommendedName>
</protein>
<keyword evidence="11" id="KW-1185">Reference proteome</keyword>
<accession>A0ABY8EQ42</accession>
<feature type="compositionally biased region" description="Acidic residues" evidence="7">
    <location>
        <begin position="737"/>
        <end position="765"/>
    </location>
</feature>
<dbReference type="Gene3D" id="3.40.50.300">
    <property type="entry name" value="P-loop containing nucleotide triphosphate hydrolases"/>
    <property type="match status" value="2"/>
</dbReference>
<dbReference type="Pfam" id="PF00271">
    <property type="entry name" value="Helicase_C"/>
    <property type="match status" value="1"/>
</dbReference>
<evidence type="ECO:0000256" key="4">
    <source>
        <dbReference type="ARBA" id="ARBA00022801"/>
    </source>
</evidence>
<feature type="compositionally biased region" description="Basic and acidic residues" evidence="7">
    <location>
        <begin position="157"/>
        <end position="185"/>
    </location>
</feature>
<evidence type="ECO:0000256" key="5">
    <source>
        <dbReference type="ARBA" id="ARBA00022806"/>
    </source>
</evidence>
<dbReference type="PROSITE" id="PS51194">
    <property type="entry name" value="HELICASE_CTER"/>
    <property type="match status" value="1"/>
</dbReference>
<dbReference type="EC" id="3.6.4.13" evidence="2"/>
<evidence type="ECO:0000256" key="3">
    <source>
        <dbReference type="ARBA" id="ARBA00022741"/>
    </source>
</evidence>
<feature type="domain" description="Helicase C-terminal" evidence="9">
    <location>
        <begin position="649"/>
        <end position="903"/>
    </location>
</feature>
<feature type="compositionally biased region" description="Acidic residues" evidence="7">
    <location>
        <begin position="245"/>
        <end position="316"/>
    </location>
</feature>
<dbReference type="EMBL" id="CP046235">
    <property type="protein sequence ID" value="WFD47622.1"/>
    <property type="molecule type" value="Genomic_DNA"/>
</dbReference>
<dbReference type="InterPro" id="IPR048333">
    <property type="entry name" value="HA2_WH"/>
</dbReference>
<feature type="region of interest" description="Disordered" evidence="7">
    <location>
        <begin position="730"/>
        <end position="771"/>
    </location>
</feature>
<dbReference type="Pfam" id="PF07717">
    <property type="entry name" value="OB_NTP_bind"/>
    <property type="match status" value="1"/>
</dbReference>
<dbReference type="CDD" id="cd18791">
    <property type="entry name" value="SF2_C_RHA"/>
    <property type="match status" value="1"/>
</dbReference>
<name>A0ABY8EQ42_MALFU</name>
<dbReference type="CDD" id="cd17982">
    <property type="entry name" value="DEXHc_DHX37"/>
    <property type="match status" value="1"/>
</dbReference>
<feature type="domain" description="Helicase ATP-binding" evidence="8">
    <location>
        <begin position="442"/>
        <end position="631"/>
    </location>
</feature>
<dbReference type="InterPro" id="IPR007502">
    <property type="entry name" value="Helicase-assoc_dom"/>
</dbReference>
<evidence type="ECO:0000256" key="7">
    <source>
        <dbReference type="SAM" id="MobiDB-lite"/>
    </source>
</evidence>
<proteinExistence type="inferred from homology"/>
<dbReference type="Pfam" id="PF13401">
    <property type="entry name" value="AAA_22"/>
    <property type="match status" value="1"/>
</dbReference>
<dbReference type="PROSITE" id="PS00690">
    <property type="entry name" value="DEAH_ATP_HELICASE"/>
    <property type="match status" value="1"/>
</dbReference>
<evidence type="ECO:0000256" key="2">
    <source>
        <dbReference type="ARBA" id="ARBA00012552"/>
    </source>
</evidence>
<dbReference type="InterPro" id="IPR001650">
    <property type="entry name" value="Helicase_C-like"/>
</dbReference>
<keyword evidence="6" id="KW-0067">ATP-binding</keyword>
<dbReference type="InterPro" id="IPR049945">
    <property type="entry name" value="AAA_22"/>
</dbReference>
<evidence type="ECO:0000259" key="8">
    <source>
        <dbReference type="PROSITE" id="PS51192"/>
    </source>
</evidence>
<feature type="compositionally biased region" description="Polar residues" evidence="7">
    <location>
        <begin position="105"/>
        <end position="114"/>
    </location>
</feature>
<feature type="compositionally biased region" description="Acidic residues" evidence="7">
    <location>
        <begin position="186"/>
        <end position="213"/>
    </location>
</feature>
<feature type="compositionally biased region" description="Acidic residues" evidence="7">
    <location>
        <begin position="132"/>
        <end position="156"/>
    </location>
</feature>
<feature type="region of interest" description="Disordered" evidence="7">
    <location>
        <begin position="1"/>
        <end position="330"/>
    </location>
</feature>
<dbReference type="Pfam" id="PF21010">
    <property type="entry name" value="HA2_C"/>
    <property type="match status" value="1"/>
</dbReference>
<feature type="compositionally biased region" description="Basic and acidic residues" evidence="7">
    <location>
        <begin position="52"/>
        <end position="67"/>
    </location>
</feature>
<evidence type="ECO:0000313" key="10">
    <source>
        <dbReference type="EMBL" id="WFD47622.1"/>
    </source>
</evidence>
<dbReference type="PANTHER" id="PTHR18934:SF99">
    <property type="entry name" value="ATP-DEPENDENT RNA HELICASE DHX37-RELATED"/>
    <property type="match status" value="1"/>
</dbReference>
<dbReference type="InterPro" id="IPR002464">
    <property type="entry name" value="DNA/RNA_helicase_DEAH_CS"/>
</dbReference>
<dbReference type="Pfam" id="PF04408">
    <property type="entry name" value="WHD_HA2"/>
    <property type="match status" value="1"/>
</dbReference>
<dbReference type="InterPro" id="IPR011709">
    <property type="entry name" value="DEAD-box_helicase_OB_fold"/>
</dbReference>
<dbReference type="PANTHER" id="PTHR18934">
    <property type="entry name" value="ATP-DEPENDENT RNA HELICASE"/>
    <property type="match status" value="1"/>
</dbReference>
<dbReference type="Proteomes" id="UP000818624">
    <property type="component" value="Chromosome 2"/>
</dbReference>
<gene>
    <name evidence="10" type="primary">ECM16</name>
    <name evidence="10" type="ORF">GLX27_002274</name>
</gene>
<sequence length="1313" mass="143972">MLGASSSSKRGAFQVDEDDEDEDLDAAPETEELDRELVEDSEQPELPTQEEADARHSRIVEAARRFDPPAAQPAPTVTPAVGSALAMGPDGQPLAPIVRKRKRTGPQSKLNMSVQDRIRYGRMGKTQSSDSGGDESADGSSDNSDDSDDDSDDSDEDVHVYDVDKAIEESRKRVAAERAWKRPENDEAMDSDDSVATDELVSEEEDTDEEEEAVLLHAMRLRGMLPDDTAPKASASKGKKKAVDSDSDEESTEQSGDDSESDDEGEDEDDEDEDDEEGQEAADTDEDEDDDEDEYDDEDENEDEDAEESGDTDETAQADAPQSKRWGLGESARTKAFKQWAMEAMHLARPDFDTDGHELQPVGGHVVRVRDLGPQDGKARGPLGRDVASPASKSSFAKRFFDEEAHFRATKAPVRHVPVQRDETLQAARMALPVVAEEDLVVRTINENPVTVLCGETGSGKTTQIPQFLYEAAYATAGSGTSPCTYAANPGMIGVTQPRRVAAVSMAKRVAHELGLDSHRVAHQIRYDATTGPHTQIKFMTDGVLLRELAQDLLLTKYSVIVVDEAHERSVNTDVLIGMLSRVVRLREQRWASGELGLASPRPLRLVIMSATLRVGDFTQNTTLFPTPPPLIQIGARQHPVAIHFNRRTVQDYVTEAIKKASKIHARLPHGGILIFVTGQQEVMTVCRKLQQRYGADALARKAAQRMPTRTQALSARDVALEAEDVELGTDALPAVDEPEDVEADPNALDTDDEDDDEEADDELGTLEPSSTPMHILPLYSLLPNEEQQRVFEDPPENTRLVVVATNVAETSITIPNIKYVVDTGRAKERHLDPRSQVQSYNITWISKASAAQRAGRAGRTGPGHCYRLYSSAVYEEVFPPFSVPEILRTPVEGLVLQMKAMNIDNVANFPFPTPPERDALRRAERTLVHLGALEAAEARRAGGRRDLHASITALGRVMALFPVLPRYAKLLAQGNQQGCLPYAAALVAALSVGDVFEREDRTPDVPPDMDPAEAKEVRRKARAAYYGAMRIFDALGEGQSDAFRLLSVVGAYAHEAAHGAASAFCQSHFVRRKAMEEIHQLRAQLGQIMLANLSGISDAEERRLLDPSLAPPSAVQCKVLRQFLTAIYIDRVAVRADVVGAPEAENTPAARDSKLASTRHVPYVALGVQGPVYIHMSSTFFHRPPPEWVVFGELHQSAPKHAVADDEEVPVPKVWLKMLTRINPAWLPKLGRTLCTFSQPTEAQPSATLGKLAASMRDRKKGSSEVLERDVLLTPRYGGAMEDGGVGQGLGWELPAVTAKQRYEQGRWVTQP</sequence>